<feature type="domain" description="PAC" evidence="16">
    <location>
        <begin position="347"/>
        <end position="399"/>
    </location>
</feature>
<dbReference type="InterPro" id="IPR000700">
    <property type="entry name" value="PAS-assoc_C"/>
</dbReference>
<dbReference type="PROSITE" id="PS50113">
    <property type="entry name" value="PAC"/>
    <property type="match status" value="3"/>
</dbReference>
<dbReference type="InterPro" id="IPR005467">
    <property type="entry name" value="His_kinase_dom"/>
</dbReference>
<evidence type="ECO:0000256" key="13">
    <source>
        <dbReference type="SAM" id="Coils"/>
    </source>
</evidence>
<dbReference type="InterPro" id="IPR036890">
    <property type="entry name" value="HATPase_C_sf"/>
</dbReference>
<feature type="domain" description="PAS" evidence="15">
    <location>
        <begin position="144"/>
        <end position="200"/>
    </location>
</feature>
<dbReference type="GO" id="GO:0000155">
    <property type="term" value="F:phosphorelay sensor kinase activity"/>
    <property type="evidence" value="ECO:0007669"/>
    <property type="project" value="InterPro"/>
</dbReference>
<comment type="catalytic activity">
    <reaction evidence="1">
        <text>ATP + protein L-histidine = ADP + protein N-phospho-L-histidine.</text>
        <dbReference type="EC" id="2.7.13.3"/>
    </reaction>
</comment>
<dbReference type="AlphaFoldDB" id="A0A1L9B8D7"/>
<dbReference type="SUPFAM" id="SSF55785">
    <property type="entry name" value="PYP-like sensor domain (PAS domain)"/>
    <property type="match status" value="3"/>
</dbReference>
<keyword evidence="7" id="KW-0547">Nucleotide-binding</keyword>
<protein>
    <recommendedName>
        <fullName evidence="3">histidine kinase</fullName>
        <ecNumber evidence="3">2.7.13.3</ecNumber>
    </recommendedName>
</protein>
<dbReference type="GO" id="GO:0007234">
    <property type="term" value="P:osmosensory signaling via phosphorelay pathway"/>
    <property type="evidence" value="ECO:0007669"/>
    <property type="project" value="TreeGrafter"/>
</dbReference>
<organism evidence="17 18">
    <name type="scientific">Cystobacter ferrugineus</name>
    <dbReference type="NCBI Taxonomy" id="83449"/>
    <lineage>
        <taxon>Bacteria</taxon>
        <taxon>Pseudomonadati</taxon>
        <taxon>Myxococcota</taxon>
        <taxon>Myxococcia</taxon>
        <taxon>Myxococcales</taxon>
        <taxon>Cystobacterineae</taxon>
        <taxon>Archangiaceae</taxon>
        <taxon>Cystobacter</taxon>
    </lineage>
</organism>
<proteinExistence type="predicted"/>
<evidence type="ECO:0000259" key="15">
    <source>
        <dbReference type="PROSITE" id="PS50112"/>
    </source>
</evidence>
<dbReference type="OrthoDB" id="5499652at2"/>
<dbReference type="InterPro" id="IPR000014">
    <property type="entry name" value="PAS"/>
</dbReference>
<accession>A0A1L9B8D7</accession>
<reference evidence="17 18" key="2">
    <citation type="submission" date="2016-12" db="EMBL/GenBank/DDBJ databases">
        <title>Draft Genome Sequence of Cystobacter ferrugineus Strain Cbfe23.</title>
        <authorList>
            <person name="Akbar S."/>
            <person name="Dowd S.E."/>
            <person name="Stevens D.C."/>
        </authorList>
    </citation>
    <scope>NUCLEOTIDE SEQUENCE [LARGE SCALE GENOMIC DNA]</scope>
    <source>
        <strain evidence="17 18">Cbfe23</strain>
    </source>
</reference>
<keyword evidence="11" id="KW-0902">Two-component regulatory system</keyword>
<dbReference type="PRINTS" id="PR00344">
    <property type="entry name" value="BCTRLSENSOR"/>
</dbReference>
<dbReference type="InterPro" id="IPR004358">
    <property type="entry name" value="Sig_transdc_His_kin-like_C"/>
</dbReference>
<dbReference type="EC" id="2.7.13.3" evidence="3"/>
<evidence type="ECO:0000313" key="17">
    <source>
        <dbReference type="EMBL" id="OJH38527.1"/>
    </source>
</evidence>
<feature type="domain" description="Histidine kinase" evidence="14">
    <location>
        <begin position="416"/>
        <end position="630"/>
    </location>
</feature>
<evidence type="ECO:0000259" key="16">
    <source>
        <dbReference type="PROSITE" id="PS50113"/>
    </source>
</evidence>
<feature type="domain" description="PAC" evidence="16">
    <location>
        <begin position="91"/>
        <end position="143"/>
    </location>
</feature>
<dbReference type="SUPFAM" id="SSF47384">
    <property type="entry name" value="Homodimeric domain of signal transducing histidine kinase"/>
    <property type="match status" value="1"/>
</dbReference>
<comment type="caution">
    <text evidence="17">The sequence shown here is derived from an EMBL/GenBank/DDBJ whole genome shotgun (WGS) entry which is preliminary data.</text>
</comment>
<feature type="coiled-coil region" evidence="13">
    <location>
        <begin position="127"/>
        <end position="154"/>
    </location>
</feature>
<dbReference type="Gene3D" id="3.30.450.20">
    <property type="entry name" value="PAS domain"/>
    <property type="match status" value="3"/>
</dbReference>
<keyword evidence="10" id="KW-1133">Transmembrane helix</keyword>
<sequence>MRDQGSSAVVDISSLQEERARMILDNIEDYAVFMLDPTGHVKTWNKGAERINGYTLGEIQGRHFSLFYPPADIVAGKCERELRCASTEGRFEEEGWRIRKNGEQYWANVIITAMRDSTGKLVGFAKITRELTERRKAEEQIRQSEERFRLLLASIKDYAVFMLEPDGRVSSWNPGAQRLKGYQAQEIIGQPLSRFYMEEDVARGKPWDLLRAASEQGRVEDEGWRVRKDGSLFWANVIITAVRDQEGRLRGFAKVTRDLTERRKNEELLRRSEERFRLLVSSVKDYAIFMLDPNGRVMTWNDGAAHLKGYSAREIVGEHFSRFYPPEDLEKNKPAHQLEAAERDGRAEDEGWRVRKDGSLFWASVTITTMRDAKGDLLGFSKVTRDLTEHKRTEEERLQLAQSREAIRLRDEFLSIAAHELKTPLTALQLQLQGLRRDMASHENKHEVRLERALRSTGRLTHLVETLLDVTRISSGRLTLHPERIDLVATVREVAERLRDAASSANCPLLIREAQPIEGTWDQLRIEQVITNLLSNSFKYAAGHPIEVSMAREGAEAILVITDKGPGLPEKFMPRLFGRFERAAPMSHYGGLGLGLYVSREIVEAHGGIISAENVPDGGARFTIRMPTDLLTPGAAPDEAAASGPERPG</sequence>
<dbReference type="RefSeq" id="WP_071899978.1">
    <property type="nucleotide sequence ID" value="NZ_MPIN01000005.1"/>
</dbReference>
<dbReference type="GO" id="GO:0005524">
    <property type="term" value="F:ATP binding"/>
    <property type="evidence" value="ECO:0007669"/>
    <property type="project" value="UniProtKB-KW"/>
</dbReference>
<evidence type="ECO:0000256" key="10">
    <source>
        <dbReference type="ARBA" id="ARBA00022989"/>
    </source>
</evidence>
<evidence type="ECO:0000256" key="8">
    <source>
        <dbReference type="ARBA" id="ARBA00022777"/>
    </source>
</evidence>
<keyword evidence="9" id="KW-0067">ATP-binding</keyword>
<evidence type="ECO:0000256" key="11">
    <source>
        <dbReference type="ARBA" id="ARBA00023012"/>
    </source>
</evidence>
<dbReference type="PANTHER" id="PTHR42878:SF7">
    <property type="entry name" value="SENSOR HISTIDINE KINASE GLRK"/>
    <property type="match status" value="1"/>
</dbReference>
<dbReference type="SUPFAM" id="SSF55874">
    <property type="entry name" value="ATPase domain of HSP90 chaperone/DNA topoisomerase II/histidine kinase"/>
    <property type="match status" value="1"/>
</dbReference>
<dbReference type="InterPro" id="IPR050351">
    <property type="entry name" value="BphY/WalK/GraS-like"/>
</dbReference>
<dbReference type="InterPro" id="IPR036097">
    <property type="entry name" value="HisK_dim/P_sf"/>
</dbReference>
<dbReference type="Proteomes" id="UP000182229">
    <property type="component" value="Unassembled WGS sequence"/>
</dbReference>
<evidence type="ECO:0000256" key="9">
    <source>
        <dbReference type="ARBA" id="ARBA00022840"/>
    </source>
</evidence>
<dbReference type="Gene3D" id="1.10.287.130">
    <property type="match status" value="1"/>
</dbReference>
<dbReference type="CDD" id="cd00130">
    <property type="entry name" value="PAS"/>
    <property type="match status" value="3"/>
</dbReference>
<dbReference type="CDD" id="cd00082">
    <property type="entry name" value="HisKA"/>
    <property type="match status" value="1"/>
</dbReference>
<dbReference type="SMART" id="SM00387">
    <property type="entry name" value="HATPase_c"/>
    <property type="match status" value="1"/>
</dbReference>
<dbReference type="STRING" id="83449.BON30_19950"/>
<dbReference type="Pfam" id="PF13426">
    <property type="entry name" value="PAS_9"/>
    <property type="match status" value="3"/>
</dbReference>
<evidence type="ECO:0000256" key="1">
    <source>
        <dbReference type="ARBA" id="ARBA00000085"/>
    </source>
</evidence>
<evidence type="ECO:0000256" key="7">
    <source>
        <dbReference type="ARBA" id="ARBA00022741"/>
    </source>
</evidence>
<feature type="domain" description="PAS" evidence="15">
    <location>
        <begin position="272"/>
        <end position="345"/>
    </location>
</feature>
<dbReference type="NCBIfam" id="TIGR00229">
    <property type="entry name" value="sensory_box"/>
    <property type="match status" value="3"/>
</dbReference>
<feature type="domain" description="PAC" evidence="16">
    <location>
        <begin position="219"/>
        <end position="271"/>
    </location>
</feature>
<keyword evidence="18" id="KW-1185">Reference proteome</keyword>
<dbReference type="GO" id="GO:0030295">
    <property type="term" value="F:protein kinase activator activity"/>
    <property type="evidence" value="ECO:0007669"/>
    <property type="project" value="TreeGrafter"/>
</dbReference>
<dbReference type="SMART" id="SM00091">
    <property type="entry name" value="PAS"/>
    <property type="match status" value="3"/>
</dbReference>
<keyword evidence="8 17" id="KW-0418">Kinase</keyword>
<evidence type="ECO:0000259" key="14">
    <source>
        <dbReference type="PROSITE" id="PS50109"/>
    </source>
</evidence>
<evidence type="ECO:0000256" key="2">
    <source>
        <dbReference type="ARBA" id="ARBA00004141"/>
    </source>
</evidence>
<dbReference type="SMART" id="SM00388">
    <property type="entry name" value="HisKA"/>
    <property type="match status" value="1"/>
</dbReference>
<dbReference type="InterPro" id="IPR035965">
    <property type="entry name" value="PAS-like_dom_sf"/>
</dbReference>
<dbReference type="EMBL" id="MPIN01000005">
    <property type="protein sequence ID" value="OJH38527.1"/>
    <property type="molecule type" value="Genomic_DNA"/>
</dbReference>
<evidence type="ECO:0000256" key="3">
    <source>
        <dbReference type="ARBA" id="ARBA00012438"/>
    </source>
</evidence>
<gene>
    <name evidence="17" type="ORF">BON30_19950</name>
</gene>
<dbReference type="SMART" id="SM00086">
    <property type="entry name" value="PAC"/>
    <property type="match status" value="3"/>
</dbReference>
<keyword evidence="13" id="KW-0175">Coiled coil</keyword>
<keyword evidence="6" id="KW-0812">Transmembrane</keyword>
<evidence type="ECO:0000256" key="4">
    <source>
        <dbReference type="ARBA" id="ARBA00022553"/>
    </source>
</evidence>
<dbReference type="PANTHER" id="PTHR42878">
    <property type="entry name" value="TWO-COMPONENT HISTIDINE KINASE"/>
    <property type="match status" value="1"/>
</dbReference>
<dbReference type="InterPro" id="IPR001610">
    <property type="entry name" value="PAC"/>
</dbReference>
<keyword evidence="5" id="KW-0808">Transferase</keyword>
<keyword evidence="12" id="KW-0472">Membrane</keyword>
<keyword evidence="4" id="KW-0597">Phosphoprotein</keyword>
<dbReference type="InterPro" id="IPR003594">
    <property type="entry name" value="HATPase_dom"/>
</dbReference>
<evidence type="ECO:0000256" key="5">
    <source>
        <dbReference type="ARBA" id="ARBA00022679"/>
    </source>
</evidence>
<reference evidence="18" key="1">
    <citation type="submission" date="2016-11" db="EMBL/GenBank/DDBJ databases">
        <authorList>
            <person name="Shukria A."/>
            <person name="Stevens D.C."/>
        </authorList>
    </citation>
    <scope>NUCLEOTIDE SEQUENCE [LARGE SCALE GENOMIC DNA]</scope>
    <source>
        <strain evidence="18">Cbfe23</strain>
    </source>
</reference>
<feature type="domain" description="PAS" evidence="15">
    <location>
        <begin position="16"/>
        <end position="69"/>
    </location>
</feature>
<dbReference type="GO" id="GO:0016020">
    <property type="term" value="C:membrane"/>
    <property type="evidence" value="ECO:0007669"/>
    <property type="project" value="UniProtKB-SubCell"/>
</dbReference>
<evidence type="ECO:0000256" key="12">
    <source>
        <dbReference type="ARBA" id="ARBA00023136"/>
    </source>
</evidence>
<dbReference type="CDD" id="cd00075">
    <property type="entry name" value="HATPase"/>
    <property type="match status" value="1"/>
</dbReference>
<dbReference type="Pfam" id="PF02518">
    <property type="entry name" value="HATPase_c"/>
    <property type="match status" value="1"/>
</dbReference>
<dbReference type="PROSITE" id="PS50109">
    <property type="entry name" value="HIS_KIN"/>
    <property type="match status" value="1"/>
</dbReference>
<dbReference type="GO" id="GO:0000156">
    <property type="term" value="F:phosphorelay response regulator activity"/>
    <property type="evidence" value="ECO:0007669"/>
    <property type="project" value="TreeGrafter"/>
</dbReference>
<comment type="subcellular location">
    <subcellularLocation>
        <location evidence="2">Membrane</location>
        <topology evidence="2">Multi-pass membrane protein</topology>
    </subcellularLocation>
</comment>
<dbReference type="Pfam" id="PF00512">
    <property type="entry name" value="HisKA"/>
    <property type="match status" value="1"/>
</dbReference>
<dbReference type="Gene3D" id="3.30.565.10">
    <property type="entry name" value="Histidine kinase-like ATPase, C-terminal domain"/>
    <property type="match status" value="1"/>
</dbReference>
<dbReference type="InterPro" id="IPR003661">
    <property type="entry name" value="HisK_dim/P_dom"/>
</dbReference>
<evidence type="ECO:0000313" key="18">
    <source>
        <dbReference type="Proteomes" id="UP000182229"/>
    </source>
</evidence>
<evidence type="ECO:0000256" key="6">
    <source>
        <dbReference type="ARBA" id="ARBA00022692"/>
    </source>
</evidence>
<name>A0A1L9B8D7_9BACT</name>
<dbReference type="PROSITE" id="PS50112">
    <property type="entry name" value="PAS"/>
    <property type="match status" value="3"/>
</dbReference>